<evidence type="ECO:0000256" key="2">
    <source>
        <dbReference type="ARBA" id="ARBA00022448"/>
    </source>
</evidence>
<evidence type="ECO:0000259" key="5">
    <source>
        <dbReference type="Pfam" id="PF13458"/>
    </source>
</evidence>
<keyword evidence="7" id="KW-1185">Reference proteome</keyword>
<dbReference type="PATRIC" id="fig|926550.5.peg.1403"/>
<dbReference type="InterPro" id="IPR028082">
    <property type="entry name" value="Peripla_BP_I"/>
</dbReference>
<dbReference type="AlphaFoldDB" id="I0I278"/>
<keyword evidence="2" id="KW-0813">Transport</keyword>
<protein>
    <submittedName>
        <fullName evidence="6">Putative ABC transporter substrate binding protein</fullName>
    </submittedName>
</protein>
<dbReference type="KEGG" id="cap:CLDAP_13260"/>
<dbReference type="GO" id="GO:0006865">
    <property type="term" value="P:amino acid transport"/>
    <property type="evidence" value="ECO:0007669"/>
    <property type="project" value="UniProtKB-KW"/>
</dbReference>
<sequence length="353" mass="38146">MRGDVIVYVAVPLSGFQANGGQTVLGGVRLAAAEINNAGGLLGYRVIVRPLDDESDSEVAVERAEEIRQAIAGGDRVLAVIGHLNSGQTLAAMEIYKDLPLVVISATASEQSLTERNYDNFFRVNANDAVQARVCADFLVDRLGASSVAVLYNNTEYGRGLATSLIENLNRRGVDVALQIEVEEGQSFYTKEVEQIRAAAPGAIFYAGYEIEAPYLRAALVEAGVTAPMLASDGAFLAATIDEANGAAEGMYVTAFAPSPRNVADSRWIEAYQAVEYRNPDTYSVNGYVAMQVLAEAVRKANSFERAAVVNSLRSERFDSLLGALRFEPDGDLVDPKIWVYQVVNNEFVQVEN</sequence>
<dbReference type="SUPFAM" id="SSF53822">
    <property type="entry name" value="Periplasmic binding protein-like I"/>
    <property type="match status" value="1"/>
</dbReference>
<dbReference type="PANTHER" id="PTHR47151:SF2">
    <property type="entry name" value="AMINO ACID BINDING PROTEIN"/>
    <property type="match status" value="1"/>
</dbReference>
<evidence type="ECO:0000256" key="1">
    <source>
        <dbReference type="ARBA" id="ARBA00010062"/>
    </source>
</evidence>
<keyword evidence="3" id="KW-0732">Signal</keyword>
<feature type="domain" description="Leucine-binding protein" evidence="5">
    <location>
        <begin position="10"/>
        <end position="344"/>
    </location>
</feature>
<evidence type="ECO:0000256" key="4">
    <source>
        <dbReference type="ARBA" id="ARBA00022970"/>
    </source>
</evidence>
<dbReference type="InterPro" id="IPR000709">
    <property type="entry name" value="Leu_Ile_Val-bd"/>
</dbReference>
<evidence type="ECO:0000313" key="7">
    <source>
        <dbReference type="Proteomes" id="UP000007880"/>
    </source>
</evidence>
<dbReference type="Pfam" id="PF13458">
    <property type="entry name" value="Peripla_BP_6"/>
    <property type="match status" value="1"/>
</dbReference>
<name>I0I278_CALAS</name>
<gene>
    <name evidence="6" type="ordered locus">CLDAP_13260</name>
</gene>
<dbReference type="EMBL" id="AP012337">
    <property type="protein sequence ID" value="BAL99365.1"/>
    <property type="molecule type" value="Genomic_DNA"/>
</dbReference>
<dbReference type="InterPro" id="IPR028081">
    <property type="entry name" value="Leu-bd"/>
</dbReference>
<organism evidence="6 7">
    <name type="scientific">Caldilinea aerophila (strain DSM 14535 / JCM 11387 / NBRC 104270 / STL-6-O1)</name>
    <dbReference type="NCBI Taxonomy" id="926550"/>
    <lineage>
        <taxon>Bacteria</taxon>
        <taxon>Bacillati</taxon>
        <taxon>Chloroflexota</taxon>
        <taxon>Caldilineae</taxon>
        <taxon>Caldilineales</taxon>
        <taxon>Caldilineaceae</taxon>
        <taxon>Caldilinea</taxon>
    </lineage>
</organism>
<keyword evidence="4" id="KW-0029">Amino-acid transport</keyword>
<dbReference type="PANTHER" id="PTHR47151">
    <property type="entry name" value="LEU/ILE/VAL-BINDING ABC TRANSPORTER SUBUNIT"/>
    <property type="match status" value="1"/>
</dbReference>
<dbReference type="PRINTS" id="PR00337">
    <property type="entry name" value="LEUILEVALBP"/>
</dbReference>
<accession>I0I278</accession>
<dbReference type="eggNOG" id="COG0683">
    <property type="taxonomic scope" value="Bacteria"/>
</dbReference>
<evidence type="ECO:0000256" key="3">
    <source>
        <dbReference type="ARBA" id="ARBA00022729"/>
    </source>
</evidence>
<dbReference type="Proteomes" id="UP000007880">
    <property type="component" value="Chromosome"/>
</dbReference>
<dbReference type="Gene3D" id="3.40.50.2300">
    <property type="match status" value="2"/>
</dbReference>
<dbReference type="HOGENOM" id="CLU_027128_4_1_0"/>
<reference evidence="6 7" key="1">
    <citation type="submission" date="2012-02" db="EMBL/GenBank/DDBJ databases">
        <title>Complete genome sequence of Caldilinea aerophila DSM 14535 (= NBRC 102666).</title>
        <authorList>
            <person name="Oguchi A."/>
            <person name="Hosoyama A."/>
            <person name="Sekine M."/>
            <person name="Fukai R."/>
            <person name="Kato Y."/>
            <person name="Nakamura S."/>
            <person name="Hanada S."/>
            <person name="Yamazaki S."/>
            <person name="Fujita N."/>
        </authorList>
    </citation>
    <scope>NUCLEOTIDE SEQUENCE [LARGE SCALE GENOMIC DNA]</scope>
    <source>
        <strain evidence="7">DSM 14535 / JCM 11387 / NBRC 104270 / STL-6-O1</strain>
    </source>
</reference>
<evidence type="ECO:0000313" key="6">
    <source>
        <dbReference type="EMBL" id="BAL99365.1"/>
    </source>
</evidence>
<proteinExistence type="inferred from homology"/>
<dbReference type="STRING" id="926550.CLDAP_13260"/>
<dbReference type="CDD" id="cd06342">
    <property type="entry name" value="PBP1_ABC_LIVBP-like"/>
    <property type="match status" value="1"/>
</dbReference>
<comment type="similarity">
    <text evidence="1">Belongs to the leucine-binding protein family.</text>
</comment>